<gene>
    <name evidence="2" type="primary">yhbH</name>
    <name evidence="2" type="ORF">H8B09_02505</name>
</gene>
<dbReference type="EMBL" id="JACXZA010000001">
    <property type="protein sequence ID" value="MBD3917609.1"/>
    <property type="molecule type" value="Genomic_DNA"/>
</dbReference>
<organism evidence="2 3">
    <name type="scientific">Paenibacillus terricola</name>
    <dbReference type="NCBI Taxonomy" id="2763503"/>
    <lineage>
        <taxon>Bacteria</taxon>
        <taxon>Bacillati</taxon>
        <taxon>Bacillota</taxon>
        <taxon>Bacilli</taxon>
        <taxon>Bacillales</taxon>
        <taxon>Paenibacillaceae</taxon>
        <taxon>Paenibacillus</taxon>
    </lineage>
</organism>
<dbReference type="PANTHER" id="PTHR30510">
    <property type="entry name" value="UPF0229 PROTEIN YEAH"/>
    <property type="match status" value="1"/>
</dbReference>
<dbReference type="Proteomes" id="UP000609346">
    <property type="component" value="Unassembled WGS sequence"/>
</dbReference>
<proteinExistence type="predicted"/>
<evidence type="ECO:0000313" key="2">
    <source>
        <dbReference type="EMBL" id="MBD3917609.1"/>
    </source>
</evidence>
<evidence type="ECO:0000256" key="1">
    <source>
        <dbReference type="SAM" id="MobiDB-lite"/>
    </source>
</evidence>
<dbReference type="Pfam" id="PF04285">
    <property type="entry name" value="DUF444"/>
    <property type="match status" value="2"/>
</dbReference>
<accession>A0ABR8MSU2</accession>
<dbReference type="PANTHER" id="PTHR30510:SF2">
    <property type="entry name" value="UPF0229 PROTEIN YEAH"/>
    <property type="match status" value="1"/>
</dbReference>
<name>A0ABR8MSU2_9BACL</name>
<dbReference type="InterPro" id="IPR014230">
    <property type="entry name" value="Spore_YhbH"/>
</dbReference>
<feature type="compositionally biased region" description="Low complexity" evidence="1">
    <location>
        <begin position="87"/>
        <end position="98"/>
    </location>
</feature>
<reference evidence="2 3" key="1">
    <citation type="submission" date="2020-09" db="EMBL/GenBank/DDBJ databases">
        <title>Paenibacillus sp. strain PR3 16S rRNA gene Genome sequencing and assembly.</title>
        <authorList>
            <person name="Kim J."/>
        </authorList>
    </citation>
    <scope>NUCLEOTIDE SEQUENCE [LARGE SCALE GENOMIC DNA]</scope>
    <source>
        <strain evidence="2 3">PR3</strain>
    </source>
</reference>
<sequence length="388" mass="44754">MGTLDNHRSFIVSREDWSLHRKGYQDQARHQEKVKEAIKQNLPDLVSEESIVMSDGKQVIKVPIRSLDEYRIVYNFNKNKHVGQGDGDSQVGDVLGVDPQAAQGPGKGEGAGDQPGEDVIEAEISLAELEAMLFEELELPFLKQKDRDQLETKEVRFNDIRKKGIMSNIDKKRTIMENLRRNATSGQPGIHHISPDDLRYKTWEEIIKPQSNAVIIAMMDTSGSMGSFEKYCARSFFFWMTRFLRHQYEKVELVFIAHHTEAKEVTEEEFFTRGESGGTICSSAYIKAIEIIDSRYPPNMYNIYPFHFSDGDNLTSDNERCVKLIGELLKRANLFGYGEVNQYNRSSTLMSAYKHIQFPHFMYHVIREKTEVYNALKSFFRKRDLTPQ</sequence>
<protein>
    <submittedName>
        <fullName evidence="2">Sporulation protein YhbH</fullName>
    </submittedName>
</protein>
<dbReference type="NCBIfam" id="TIGR02877">
    <property type="entry name" value="spore_yhbH"/>
    <property type="match status" value="1"/>
</dbReference>
<dbReference type="InterPro" id="IPR006698">
    <property type="entry name" value="UPF0229"/>
</dbReference>
<feature type="region of interest" description="Disordered" evidence="1">
    <location>
        <begin position="83"/>
        <end position="116"/>
    </location>
</feature>
<keyword evidence="3" id="KW-1185">Reference proteome</keyword>
<dbReference type="RefSeq" id="WP_191201892.1">
    <property type="nucleotide sequence ID" value="NZ_JACXZA010000001.1"/>
</dbReference>
<evidence type="ECO:0000313" key="3">
    <source>
        <dbReference type="Proteomes" id="UP000609346"/>
    </source>
</evidence>
<comment type="caution">
    <text evidence="2">The sequence shown here is derived from an EMBL/GenBank/DDBJ whole genome shotgun (WGS) entry which is preliminary data.</text>
</comment>